<dbReference type="PANTHER" id="PTHR45889">
    <property type="entry name" value="IG-LIKE DOMAIN-CONTAINING PROTEIN"/>
    <property type="match status" value="1"/>
</dbReference>
<feature type="domain" description="TIR" evidence="7">
    <location>
        <begin position="352"/>
        <end position="484"/>
    </location>
</feature>
<feature type="domain" description="Ig-like" evidence="8">
    <location>
        <begin position="31"/>
        <end position="119"/>
    </location>
</feature>
<feature type="domain" description="Ig-like" evidence="8">
    <location>
        <begin position="236"/>
        <end position="340"/>
    </location>
</feature>
<protein>
    <submittedName>
        <fullName evidence="9">Uncharacterized protein</fullName>
    </submittedName>
</protein>
<dbReference type="SUPFAM" id="SSF52200">
    <property type="entry name" value="Toll/Interleukin receptor TIR domain"/>
    <property type="match status" value="1"/>
</dbReference>
<keyword evidence="4" id="KW-1015">Disulfide bond</keyword>
<evidence type="ECO:0000259" key="8">
    <source>
        <dbReference type="PROSITE" id="PS50835"/>
    </source>
</evidence>
<evidence type="ECO:0000256" key="6">
    <source>
        <dbReference type="SAM" id="SignalP"/>
    </source>
</evidence>
<dbReference type="InterPro" id="IPR007110">
    <property type="entry name" value="Ig-like_dom"/>
</dbReference>
<dbReference type="SUPFAM" id="SSF48726">
    <property type="entry name" value="Immunoglobulin"/>
    <property type="match status" value="3"/>
</dbReference>
<dbReference type="InterPro" id="IPR013783">
    <property type="entry name" value="Ig-like_fold"/>
</dbReference>
<dbReference type="GO" id="GO:0007165">
    <property type="term" value="P:signal transduction"/>
    <property type="evidence" value="ECO:0007669"/>
    <property type="project" value="InterPro"/>
</dbReference>
<organism evidence="9 10">
    <name type="scientific">Desmophyllum pertusum</name>
    <dbReference type="NCBI Taxonomy" id="174260"/>
    <lineage>
        <taxon>Eukaryota</taxon>
        <taxon>Metazoa</taxon>
        <taxon>Cnidaria</taxon>
        <taxon>Anthozoa</taxon>
        <taxon>Hexacorallia</taxon>
        <taxon>Scleractinia</taxon>
        <taxon>Caryophylliina</taxon>
        <taxon>Caryophylliidae</taxon>
        <taxon>Desmophyllum</taxon>
    </lineage>
</organism>
<dbReference type="OrthoDB" id="5949550at2759"/>
<keyword evidence="5" id="KW-0393">Immunoglobulin domain</keyword>
<keyword evidence="6" id="KW-0732">Signal</keyword>
<dbReference type="InterPro" id="IPR013151">
    <property type="entry name" value="Immunoglobulin_dom"/>
</dbReference>
<evidence type="ECO:0000259" key="7">
    <source>
        <dbReference type="PROSITE" id="PS50104"/>
    </source>
</evidence>
<evidence type="ECO:0000313" key="9">
    <source>
        <dbReference type="EMBL" id="KAJ7375386.1"/>
    </source>
</evidence>
<feature type="domain" description="Ig-like" evidence="8">
    <location>
        <begin position="129"/>
        <end position="226"/>
    </location>
</feature>
<dbReference type="Pfam" id="PF13676">
    <property type="entry name" value="TIR_2"/>
    <property type="match status" value="1"/>
</dbReference>
<dbReference type="InterPro" id="IPR036179">
    <property type="entry name" value="Ig-like_dom_sf"/>
</dbReference>
<evidence type="ECO:0000256" key="2">
    <source>
        <dbReference type="ARBA" id="ARBA00022801"/>
    </source>
</evidence>
<evidence type="ECO:0000256" key="3">
    <source>
        <dbReference type="ARBA" id="ARBA00023027"/>
    </source>
</evidence>
<accession>A0A9X0CTW0</accession>
<dbReference type="Pfam" id="PF13927">
    <property type="entry name" value="Ig_3"/>
    <property type="match status" value="1"/>
</dbReference>
<feature type="chain" id="PRO_5040776875" evidence="6">
    <location>
        <begin position="22"/>
        <end position="514"/>
    </location>
</feature>
<dbReference type="SMART" id="SM00408">
    <property type="entry name" value="IGc2"/>
    <property type="match status" value="3"/>
</dbReference>
<dbReference type="FunFam" id="2.60.40.10:FF:000032">
    <property type="entry name" value="palladin isoform X1"/>
    <property type="match status" value="1"/>
</dbReference>
<sequence>MAFSFNHFILCGVFVCILCNGLDVRAILCKIQSHTVQGSELSVNPNETVSLNCSVVQGGPARQITWYKVGNETNSQRLFTVTSGLVSGLWSSLRINNVNAEVAGRYKCEAKKDTEEDVCEVVLRVNSRPRILKTKGFFTTTPQVMSEGQNPVFHCYASGWPKPSFAWLKVGKEIKDGDSMHSYALTRRAGGLDLEILYVRQKEHAGRYTCVAKNKFGEQQNDIILSVNRKFPVLPPKVHPYASVDQVAIRRSDDALLTCVGENTPNKTTVVSWALNGKSIPLNSDDDFHHVSDFVYFAEQSTPKVNFSLLIRNVTERDTGAYNCGVLTLKGKDTDTIYLSLVKPDELQSKNFQYDVFISFSTLDYNWVRDNLTPVLERKRINYCIHSRDFVVGKAIMENIADSVYNSRKVLAVISHHYLASNFCREELEIALHRCTEMADSSLLLIRVDGVDKRNLPKPLRRRTFLDYSSATERMDWEQRLLKHIEFDDIDSKPGPSVPIDKVQLISESSVRSV</sequence>
<dbReference type="CDD" id="cd00096">
    <property type="entry name" value="Ig"/>
    <property type="match status" value="2"/>
</dbReference>
<gene>
    <name evidence="9" type="ORF">OS493_002146</name>
</gene>
<feature type="signal peptide" evidence="6">
    <location>
        <begin position="1"/>
        <end position="21"/>
    </location>
</feature>
<dbReference type="AlphaFoldDB" id="A0A9X0CTW0"/>
<dbReference type="GO" id="GO:0016787">
    <property type="term" value="F:hydrolase activity"/>
    <property type="evidence" value="ECO:0007669"/>
    <property type="project" value="UniProtKB-KW"/>
</dbReference>
<dbReference type="PROSITE" id="PS50835">
    <property type="entry name" value="IG_LIKE"/>
    <property type="match status" value="3"/>
</dbReference>
<dbReference type="InterPro" id="IPR003599">
    <property type="entry name" value="Ig_sub"/>
</dbReference>
<dbReference type="SMART" id="SM00255">
    <property type="entry name" value="TIR"/>
    <property type="match status" value="1"/>
</dbReference>
<dbReference type="Pfam" id="PF00047">
    <property type="entry name" value="ig"/>
    <property type="match status" value="1"/>
</dbReference>
<proteinExistence type="inferred from homology"/>
<dbReference type="InterPro" id="IPR003598">
    <property type="entry name" value="Ig_sub2"/>
</dbReference>
<reference evidence="9" key="1">
    <citation type="submission" date="2023-01" db="EMBL/GenBank/DDBJ databases">
        <title>Genome assembly of the deep-sea coral Lophelia pertusa.</title>
        <authorList>
            <person name="Herrera S."/>
            <person name="Cordes E."/>
        </authorList>
    </citation>
    <scope>NUCLEOTIDE SEQUENCE</scope>
    <source>
        <strain evidence="9">USNM1676648</strain>
        <tissue evidence="9">Polyp</tissue>
    </source>
</reference>
<evidence type="ECO:0000256" key="4">
    <source>
        <dbReference type="ARBA" id="ARBA00023157"/>
    </source>
</evidence>
<dbReference type="SMART" id="SM00409">
    <property type="entry name" value="IG"/>
    <property type="match status" value="3"/>
</dbReference>
<keyword evidence="10" id="KW-1185">Reference proteome</keyword>
<keyword evidence="2" id="KW-0378">Hydrolase</keyword>
<dbReference type="Gene3D" id="2.60.40.10">
    <property type="entry name" value="Immunoglobulins"/>
    <property type="match status" value="3"/>
</dbReference>
<dbReference type="InterPro" id="IPR013098">
    <property type="entry name" value="Ig_I-set"/>
</dbReference>
<dbReference type="PANTHER" id="PTHR45889:SF8">
    <property type="entry name" value="IG-LIKE DOMAIN-CONTAINING PROTEIN"/>
    <property type="match status" value="1"/>
</dbReference>
<dbReference type="InterPro" id="IPR035897">
    <property type="entry name" value="Toll_tir_struct_dom_sf"/>
</dbReference>
<keyword evidence="3" id="KW-0520">NAD</keyword>
<dbReference type="InterPro" id="IPR000157">
    <property type="entry name" value="TIR_dom"/>
</dbReference>
<dbReference type="Gene3D" id="3.40.50.10140">
    <property type="entry name" value="Toll/interleukin-1 receptor homology (TIR) domain"/>
    <property type="match status" value="1"/>
</dbReference>
<dbReference type="PROSITE" id="PS50104">
    <property type="entry name" value="TIR"/>
    <property type="match status" value="1"/>
</dbReference>
<evidence type="ECO:0000313" key="10">
    <source>
        <dbReference type="Proteomes" id="UP001163046"/>
    </source>
</evidence>
<comment type="similarity">
    <text evidence="1">Belongs to the interleukin-1 receptor family.</text>
</comment>
<name>A0A9X0CTW0_9CNID</name>
<dbReference type="Pfam" id="PF07679">
    <property type="entry name" value="I-set"/>
    <property type="match status" value="1"/>
</dbReference>
<dbReference type="Proteomes" id="UP001163046">
    <property type="component" value="Unassembled WGS sequence"/>
</dbReference>
<dbReference type="PRINTS" id="PR01537">
    <property type="entry name" value="INTRLKN1R1F"/>
</dbReference>
<comment type="caution">
    <text evidence="9">The sequence shown here is derived from an EMBL/GenBank/DDBJ whole genome shotgun (WGS) entry which is preliminary data.</text>
</comment>
<evidence type="ECO:0000256" key="5">
    <source>
        <dbReference type="ARBA" id="ARBA00023319"/>
    </source>
</evidence>
<evidence type="ECO:0000256" key="1">
    <source>
        <dbReference type="ARBA" id="ARBA00009752"/>
    </source>
</evidence>
<dbReference type="EMBL" id="MU826826">
    <property type="protein sequence ID" value="KAJ7375386.1"/>
    <property type="molecule type" value="Genomic_DNA"/>
</dbReference>